<dbReference type="Gene3D" id="3.30.450.40">
    <property type="match status" value="1"/>
</dbReference>
<dbReference type="OrthoDB" id="9812260at2"/>
<feature type="coiled-coil region" evidence="4">
    <location>
        <begin position="520"/>
        <end position="547"/>
    </location>
</feature>
<accession>A0A378JLK3</accession>
<dbReference type="SMART" id="SM00267">
    <property type="entry name" value="GGDEF"/>
    <property type="match status" value="1"/>
</dbReference>
<feature type="transmembrane region" description="Helical" evidence="5">
    <location>
        <begin position="178"/>
        <end position="198"/>
    </location>
</feature>
<keyword evidence="5" id="KW-1133">Transmembrane helix</keyword>
<dbReference type="PROSITE" id="PS50887">
    <property type="entry name" value="GGDEF"/>
    <property type="match status" value="1"/>
</dbReference>
<dbReference type="FunFam" id="3.30.70.270:FF:000001">
    <property type="entry name" value="Diguanylate cyclase domain protein"/>
    <property type="match status" value="1"/>
</dbReference>
<dbReference type="PANTHER" id="PTHR45138:SF9">
    <property type="entry name" value="DIGUANYLATE CYCLASE DGCM-RELATED"/>
    <property type="match status" value="1"/>
</dbReference>
<dbReference type="Proteomes" id="UP000254794">
    <property type="component" value="Unassembled WGS sequence"/>
</dbReference>
<dbReference type="InterPro" id="IPR029787">
    <property type="entry name" value="Nucleotide_cyclase"/>
</dbReference>
<dbReference type="GO" id="GO:0052621">
    <property type="term" value="F:diguanylate cyclase activity"/>
    <property type="evidence" value="ECO:0007669"/>
    <property type="project" value="UniProtKB-EC"/>
</dbReference>
<reference evidence="7 8" key="1">
    <citation type="submission" date="2018-06" db="EMBL/GenBank/DDBJ databases">
        <authorList>
            <consortium name="Pathogen Informatics"/>
            <person name="Doyle S."/>
        </authorList>
    </citation>
    <scope>NUCLEOTIDE SEQUENCE [LARGE SCALE GENOMIC DNA]</scope>
    <source>
        <strain evidence="7 8">NCTC13316</strain>
    </source>
</reference>
<keyword evidence="5" id="KW-0472">Membrane</keyword>
<sequence>MKEQERLLAVFFSILLILLGSTVIFGWLAHIPKMVQLIPGLVGMVFNTALCFILTGLLIINSNYFFKNQRFTQNILSSIIFFIALITLSQDLFHYNLGTDQIIIKPWLEDPNPTPGRMAPNTSLGFLLISIIGFIMPYGRHRKAAIIIQLLTVLILLIALLGLLVYSLKLEFIFRWYSYTRMAVHTAIGFLIASFAWWATWASSKWYRDFYQGQEDKKIILITGLILLSISMIAGLGGIAWLTYMNIAAVEQALQDNLQEKTSIISNEINSAKQTLTKIAFNPLLLNEIKKSPINITRLGEALNYLKPNNLVRFQLKDKQGEIIYSQGHLSSEPPLSIPLNFPEKINLIWKNGFWLKGEFILNAGVPQSKLATFIGEVPLTGINRIFKDNQVPNTSRELSMCVASSSKLATCFPNRFTQKVFTVDLYTNFKPLPMSYALARLKGVVHASDYRGHQVIAVYNYIPHMPLGLTLKIDTAEIYKPIAQQLKYVLPVAILFICGSLIFLYLQILPLVRKVVFSEKEAKEARERLEENVALLKKRNKEISLLRELSAHLLSCQTLKEAYRLIANCATHLLPHTSGVLYLSYSSTSQELISVLCWGDIKLKIKALKKDSCFALAQQTSRVITNITDIPICEHVSPTDLSYEPLFCIPLSIQGTVQGLLYVKQNNKQKINPHECENQRVLLGILSEQIALGISNIKLRIELQEHSFHDPLTGLYNRRYMESTLQDELLHAKQHALPLSIVLLDIDYFKRVNDHFGHDVGDAVLVALAQLLRSSIRSHDFACRYGGEEFFFFMSNSSKEVAIERAEQLHKKVAKLKFPRYNLGPITISIGIASYPADGDNLIALMKAADIALYFAKSTGRNKTISYSPKLHEKKLTK</sequence>
<evidence type="ECO:0000259" key="6">
    <source>
        <dbReference type="PROSITE" id="PS50887"/>
    </source>
</evidence>
<comment type="cofactor">
    <cofactor evidence="1">
        <name>Mg(2+)</name>
        <dbReference type="ChEBI" id="CHEBI:18420"/>
    </cofactor>
</comment>
<proteinExistence type="predicted"/>
<dbReference type="SUPFAM" id="SSF55781">
    <property type="entry name" value="GAF domain-like"/>
    <property type="match status" value="1"/>
</dbReference>
<dbReference type="GO" id="GO:0016301">
    <property type="term" value="F:kinase activity"/>
    <property type="evidence" value="ECO:0007669"/>
    <property type="project" value="UniProtKB-KW"/>
</dbReference>
<keyword evidence="7" id="KW-0548">Nucleotidyltransferase</keyword>
<feature type="transmembrane region" description="Helical" evidence="5">
    <location>
        <begin position="7"/>
        <end position="31"/>
    </location>
</feature>
<dbReference type="InterPro" id="IPR000160">
    <property type="entry name" value="GGDEF_dom"/>
</dbReference>
<dbReference type="NCBIfam" id="TIGR00254">
    <property type="entry name" value="GGDEF"/>
    <property type="match status" value="1"/>
</dbReference>
<comment type="catalytic activity">
    <reaction evidence="3">
        <text>2 GTP = 3',3'-c-di-GMP + 2 diphosphate</text>
        <dbReference type="Rhea" id="RHEA:24898"/>
        <dbReference type="ChEBI" id="CHEBI:33019"/>
        <dbReference type="ChEBI" id="CHEBI:37565"/>
        <dbReference type="ChEBI" id="CHEBI:58805"/>
        <dbReference type="EC" id="2.7.7.65"/>
    </reaction>
</comment>
<dbReference type="InterPro" id="IPR050469">
    <property type="entry name" value="Diguanylate_Cyclase"/>
</dbReference>
<dbReference type="InterPro" id="IPR029016">
    <property type="entry name" value="GAF-like_dom_sf"/>
</dbReference>
<dbReference type="Gene3D" id="3.30.70.270">
    <property type="match status" value="1"/>
</dbReference>
<evidence type="ECO:0000256" key="5">
    <source>
        <dbReference type="SAM" id="Phobius"/>
    </source>
</evidence>
<feature type="domain" description="GGDEF" evidence="6">
    <location>
        <begin position="738"/>
        <end position="870"/>
    </location>
</feature>
<dbReference type="PANTHER" id="PTHR45138">
    <property type="entry name" value="REGULATORY COMPONENTS OF SENSORY TRANSDUCTION SYSTEM"/>
    <property type="match status" value="1"/>
</dbReference>
<evidence type="ECO:0000313" key="7">
    <source>
        <dbReference type="EMBL" id="STX52105.1"/>
    </source>
</evidence>
<feature type="transmembrane region" description="Helical" evidence="5">
    <location>
        <begin position="145"/>
        <end position="166"/>
    </location>
</feature>
<name>A0A378JLK3_9GAMM</name>
<dbReference type="GO" id="GO:0005886">
    <property type="term" value="C:plasma membrane"/>
    <property type="evidence" value="ECO:0007669"/>
    <property type="project" value="TreeGrafter"/>
</dbReference>
<dbReference type="EC" id="2.7.7.65" evidence="2"/>
<organism evidence="7 8">
    <name type="scientific">Legionella busanensis</name>
    <dbReference type="NCBI Taxonomy" id="190655"/>
    <lineage>
        <taxon>Bacteria</taxon>
        <taxon>Pseudomonadati</taxon>
        <taxon>Pseudomonadota</taxon>
        <taxon>Gammaproteobacteria</taxon>
        <taxon>Legionellales</taxon>
        <taxon>Legionellaceae</taxon>
        <taxon>Legionella</taxon>
    </lineage>
</organism>
<evidence type="ECO:0000256" key="3">
    <source>
        <dbReference type="ARBA" id="ARBA00034247"/>
    </source>
</evidence>
<dbReference type="InterPro" id="IPR043128">
    <property type="entry name" value="Rev_trsase/Diguanyl_cyclase"/>
</dbReference>
<keyword evidence="4" id="KW-0175">Coiled coil</keyword>
<feature type="transmembrane region" description="Helical" evidence="5">
    <location>
        <begin position="489"/>
        <end position="507"/>
    </location>
</feature>
<feature type="transmembrane region" description="Helical" evidence="5">
    <location>
        <begin position="219"/>
        <end position="244"/>
    </location>
</feature>
<dbReference type="GO" id="GO:1902201">
    <property type="term" value="P:negative regulation of bacterial-type flagellum-dependent cell motility"/>
    <property type="evidence" value="ECO:0007669"/>
    <property type="project" value="TreeGrafter"/>
</dbReference>
<dbReference type="CDD" id="cd01949">
    <property type="entry name" value="GGDEF"/>
    <property type="match status" value="1"/>
</dbReference>
<dbReference type="Pfam" id="PF00990">
    <property type="entry name" value="GGDEF"/>
    <property type="match status" value="1"/>
</dbReference>
<keyword evidence="7" id="KW-0418">Kinase</keyword>
<evidence type="ECO:0000256" key="2">
    <source>
        <dbReference type="ARBA" id="ARBA00012528"/>
    </source>
</evidence>
<keyword evidence="8" id="KW-1185">Reference proteome</keyword>
<feature type="transmembrane region" description="Helical" evidence="5">
    <location>
        <begin position="37"/>
        <end position="59"/>
    </location>
</feature>
<feature type="transmembrane region" description="Helical" evidence="5">
    <location>
        <begin position="71"/>
        <end position="89"/>
    </location>
</feature>
<evidence type="ECO:0000313" key="8">
    <source>
        <dbReference type="Proteomes" id="UP000254794"/>
    </source>
</evidence>
<dbReference type="SUPFAM" id="SSF55073">
    <property type="entry name" value="Nucleotide cyclase"/>
    <property type="match status" value="1"/>
</dbReference>
<dbReference type="EMBL" id="UGOD01000001">
    <property type="protein sequence ID" value="STX52105.1"/>
    <property type="molecule type" value="Genomic_DNA"/>
</dbReference>
<dbReference type="RefSeq" id="WP_115331691.1">
    <property type="nucleotide sequence ID" value="NZ_CAAAHP010000002.1"/>
</dbReference>
<evidence type="ECO:0000256" key="1">
    <source>
        <dbReference type="ARBA" id="ARBA00001946"/>
    </source>
</evidence>
<protein>
    <recommendedName>
        <fullName evidence="2">diguanylate cyclase</fullName>
        <ecNumber evidence="2">2.7.7.65</ecNumber>
    </recommendedName>
</protein>
<keyword evidence="7" id="KW-0808">Transferase</keyword>
<evidence type="ECO:0000256" key="4">
    <source>
        <dbReference type="SAM" id="Coils"/>
    </source>
</evidence>
<dbReference type="GO" id="GO:0043709">
    <property type="term" value="P:cell adhesion involved in single-species biofilm formation"/>
    <property type="evidence" value="ECO:0007669"/>
    <property type="project" value="TreeGrafter"/>
</dbReference>
<keyword evidence="5" id="KW-0812">Transmembrane</keyword>
<dbReference type="AlphaFoldDB" id="A0A378JLK3"/>
<gene>
    <name evidence="7" type="primary">adrA</name>
    <name evidence="7" type="ORF">NCTC13316_02209</name>
</gene>